<feature type="chain" id="PRO_5015725844" evidence="1">
    <location>
        <begin position="23"/>
        <end position="98"/>
    </location>
</feature>
<feature type="signal peptide" evidence="1">
    <location>
        <begin position="1"/>
        <end position="22"/>
    </location>
</feature>
<proteinExistence type="predicted"/>
<accession>A0A2U1KLH4</accession>
<dbReference type="EMBL" id="PKPP01016629">
    <property type="protein sequence ID" value="PWA37551.1"/>
    <property type="molecule type" value="Genomic_DNA"/>
</dbReference>
<keyword evidence="1" id="KW-0732">Signal</keyword>
<evidence type="ECO:0000313" key="3">
    <source>
        <dbReference type="Proteomes" id="UP000245207"/>
    </source>
</evidence>
<reference evidence="2 3" key="1">
    <citation type="journal article" date="2018" name="Mol. Plant">
        <title>The genome of Artemisia annua provides insight into the evolution of Asteraceae family and artemisinin biosynthesis.</title>
        <authorList>
            <person name="Shen Q."/>
            <person name="Zhang L."/>
            <person name="Liao Z."/>
            <person name="Wang S."/>
            <person name="Yan T."/>
            <person name="Shi P."/>
            <person name="Liu M."/>
            <person name="Fu X."/>
            <person name="Pan Q."/>
            <person name="Wang Y."/>
            <person name="Lv Z."/>
            <person name="Lu X."/>
            <person name="Zhang F."/>
            <person name="Jiang W."/>
            <person name="Ma Y."/>
            <person name="Chen M."/>
            <person name="Hao X."/>
            <person name="Li L."/>
            <person name="Tang Y."/>
            <person name="Lv G."/>
            <person name="Zhou Y."/>
            <person name="Sun X."/>
            <person name="Brodelius P.E."/>
            <person name="Rose J.K.C."/>
            <person name="Tang K."/>
        </authorList>
    </citation>
    <scope>NUCLEOTIDE SEQUENCE [LARGE SCALE GENOMIC DNA]</scope>
    <source>
        <strain evidence="3">cv. Huhao1</strain>
        <tissue evidence="2">Leaf</tissue>
    </source>
</reference>
<dbReference type="GO" id="GO:0016301">
    <property type="term" value="F:kinase activity"/>
    <property type="evidence" value="ECO:0007669"/>
    <property type="project" value="UniProtKB-KW"/>
</dbReference>
<dbReference type="Proteomes" id="UP000245207">
    <property type="component" value="Unassembled WGS sequence"/>
</dbReference>
<protein>
    <submittedName>
        <fullName evidence="2">Phosphofructokinase</fullName>
    </submittedName>
</protein>
<keyword evidence="2" id="KW-0808">Transferase</keyword>
<dbReference type="OrthoDB" id="537915at2759"/>
<sequence>MYKHHYLNVSVCLIIFMFKVKAVKDNNGNKSSSQICVSQVLKRCTQEVASSAHLLNNWIMCSKGGLLEYLGDRLKQNGHAVVVVTEGAGQDIIPGTDA</sequence>
<organism evidence="2 3">
    <name type="scientific">Artemisia annua</name>
    <name type="common">Sweet wormwood</name>
    <dbReference type="NCBI Taxonomy" id="35608"/>
    <lineage>
        <taxon>Eukaryota</taxon>
        <taxon>Viridiplantae</taxon>
        <taxon>Streptophyta</taxon>
        <taxon>Embryophyta</taxon>
        <taxon>Tracheophyta</taxon>
        <taxon>Spermatophyta</taxon>
        <taxon>Magnoliopsida</taxon>
        <taxon>eudicotyledons</taxon>
        <taxon>Gunneridae</taxon>
        <taxon>Pentapetalae</taxon>
        <taxon>asterids</taxon>
        <taxon>campanulids</taxon>
        <taxon>Asterales</taxon>
        <taxon>Asteraceae</taxon>
        <taxon>Asteroideae</taxon>
        <taxon>Anthemideae</taxon>
        <taxon>Artemisiinae</taxon>
        <taxon>Artemisia</taxon>
    </lineage>
</organism>
<keyword evidence="3" id="KW-1185">Reference proteome</keyword>
<dbReference type="AlphaFoldDB" id="A0A2U1KLH4"/>
<dbReference type="STRING" id="35608.A0A2U1KLH4"/>
<name>A0A2U1KLH4_ARTAN</name>
<comment type="caution">
    <text evidence="2">The sequence shown here is derived from an EMBL/GenBank/DDBJ whole genome shotgun (WGS) entry which is preliminary data.</text>
</comment>
<evidence type="ECO:0000313" key="2">
    <source>
        <dbReference type="EMBL" id="PWA37551.1"/>
    </source>
</evidence>
<keyword evidence="2" id="KW-0418">Kinase</keyword>
<gene>
    <name evidence="2" type="ORF">CTI12_AA589410</name>
</gene>
<evidence type="ECO:0000256" key="1">
    <source>
        <dbReference type="SAM" id="SignalP"/>
    </source>
</evidence>